<comment type="caution">
    <text evidence="9">The sequence shown here is derived from an EMBL/GenBank/DDBJ whole genome shotgun (WGS) entry which is preliminary data.</text>
</comment>
<dbReference type="InterPro" id="IPR000473">
    <property type="entry name" value="Ribosomal_bL36"/>
</dbReference>
<sequence>MNTQLLLNAMQRGVAMLVPKLSFAAGQYSIINRNLHIVTQNVIPKFTSFVGQQNNNIFQSRLLQPTQHNLTQVCGMKTKGLLKRRCKDCYFGCSKGRWYVRCRTHPRHKQLQIVKKERNTWILTSVCQSPKRPWW</sequence>
<keyword evidence="5" id="KW-0496">Mitochondrion</keyword>
<comment type="subcellular location">
    <subcellularLocation>
        <location evidence="1">Mitochondrion</location>
    </subcellularLocation>
</comment>
<evidence type="ECO:0000256" key="2">
    <source>
        <dbReference type="ARBA" id="ARBA00007645"/>
    </source>
</evidence>
<keyword evidence="6" id="KW-0687">Ribonucleoprotein</keyword>
<reference evidence="9" key="2">
    <citation type="submission" date="2023-03" db="EMBL/GenBank/DDBJ databases">
        <authorList>
            <person name="Inwood S.N."/>
            <person name="Skelly J.G."/>
            <person name="Guhlin J."/>
            <person name="Harrop T.W.R."/>
            <person name="Goldson S.G."/>
            <person name="Dearden P.K."/>
        </authorList>
    </citation>
    <scope>NUCLEOTIDE SEQUENCE</scope>
    <source>
        <strain evidence="9">Lincoln</strain>
        <tissue evidence="9">Whole body</tissue>
    </source>
</reference>
<keyword evidence="10" id="KW-1185">Reference proteome</keyword>
<keyword evidence="4" id="KW-0689">Ribosomal protein</keyword>
<dbReference type="Proteomes" id="UP001168972">
    <property type="component" value="Unassembled WGS sequence"/>
</dbReference>
<organism evidence="9 10">
    <name type="scientific">Microctonus hyperodae</name>
    <name type="common">Parasitoid wasp</name>
    <dbReference type="NCBI Taxonomy" id="165561"/>
    <lineage>
        <taxon>Eukaryota</taxon>
        <taxon>Metazoa</taxon>
        <taxon>Ecdysozoa</taxon>
        <taxon>Arthropoda</taxon>
        <taxon>Hexapoda</taxon>
        <taxon>Insecta</taxon>
        <taxon>Pterygota</taxon>
        <taxon>Neoptera</taxon>
        <taxon>Endopterygota</taxon>
        <taxon>Hymenoptera</taxon>
        <taxon>Apocrita</taxon>
        <taxon>Ichneumonoidea</taxon>
        <taxon>Braconidae</taxon>
        <taxon>Euphorinae</taxon>
        <taxon>Microctonus</taxon>
    </lineage>
</organism>
<dbReference type="AlphaFoldDB" id="A0AA39KID6"/>
<evidence type="ECO:0000256" key="5">
    <source>
        <dbReference type="ARBA" id="ARBA00023128"/>
    </source>
</evidence>
<evidence type="ECO:0000256" key="4">
    <source>
        <dbReference type="ARBA" id="ARBA00022980"/>
    </source>
</evidence>
<evidence type="ECO:0000313" key="10">
    <source>
        <dbReference type="Proteomes" id="UP001168972"/>
    </source>
</evidence>
<name>A0AA39KID6_MICHY</name>
<comment type="similarity">
    <text evidence="2">Belongs to the bacterial ribosomal protein bL36 family.</text>
</comment>
<dbReference type="Pfam" id="PF00444">
    <property type="entry name" value="Ribosomal_L36"/>
    <property type="match status" value="1"/>
</dbReference>
<evidence type="ECO:0000256" key="6">
    <source>
        <dbReference type="ARBA" id="ARBA00023274"/>
    </source>
</evidence>
<dbReference type="GO" id="GO:0003735">
    <property type="term" value="F:structural constituent of ribosome"/>
    <property type="evidence" value="ECO:0007669"/>
    <property type="project" value="InterPro"/>
</dbReference>
<evidence type="ECO:0000256" key="8">
    <source>
        <dbReference type="ARBA" id="ARBA00035411"/>
    </source>
</evidence>
<dbReference type="SUPFAM" id="SSF57840">
    <property type="entry name" value="Ribosomal protein L36"/>
    <property type="match status" value="1"/>
</dbReference>
<evidence type="ECO:0000313" key="9">
    <source>
        <dbReference type="EMBL" id="KAK0162790.1"/>
    </source>
</evidence>
<dbReference type="PANTHER" id="PTHR46909">
    <property type="entry name" value="39S RIBOSOMAL PROTEIN L36, MITOCHONDRIAL"/>
    <property type="match status" value="1"/>
</dbReference>
<reference evidence="9" key="1">
    <citation type="journal article" date="2023" name="bioRxiv">
        <title>Scaffold-level genome assemblies of two parasitoid biocontrol wasps reveal the parthenogenesis mechanism and an associated novel virus.</title>
        <authorList>
            <person name="Inwood S."/>
            <person name="Skelly J."/>
            <person name="Guhlin J."/>
            <person name="Harrop T."/>
            <person name="Goldson S."/>
            <person name="Dearden P."/>
        </authorList>
    </citation>
    <scope>NUCLEOTIDE SEQUENCE</scope>
    <source>
        <strain evidence="9">Lincoln</strain>
        <tissue evidence="9">Whole body</tissue>
    </source>
</reference>
<gene>
    <name evidence="9" type="ORF">PV327_006536</name>
</gene>
<dbReference type="InterPro" id="IPR035977">
    <property type="entry name" value="Ribosomal_bL36_sp"/>
</dbReference>
<evidence type="ECO:0000256" key="1">
    <source>
        <dbReference type="ARBA" id="ARBA00004173"/>
    </source>
</evidence>
<dbReference type="EMBL" id="JAQQBR010001833">
    <property type="protein sequence ID" value="KAK0162790.1"/>
    <property type="molecule type" value="Genomic_DNA"/>
</dbReference>
<dbReference type="InterPro" id="IPR052143">
    <property type="entry name" value="Mitoribosomal_bL36m"/>
</dbReference>
<accession>A0AA39KID6</accession>
<dbReference type="GO" id="GO:0006412">
    <property type="term" value="P:translation"/>
    <property type="evidence" value="ECO:0007669"/>
    <property type="project" value="InterPro"/>
</dbReference>
<proteinExistence type="inferred from homology"/>
<dbReference type="GO" id="GO:0005762">
    <property type="term" value="C:mitochondrial large ribosomal subunit"/>
    <property type="evidence" value="ECO:0007669"/>
    <property type="project" value="TreeGrafter"/>
</dbReference>
<evidence type="ECO:0000256" key="3">
    <source>
        <dbReference type="ARBA" id="ARBA00022946"/>
    </source>
</evidence>
<protein>
    <recommendedName>
        <fullName evidence="7">Large ribosomal subunit protein bL36m</fullName>
    </recommendedName>
    <alternativeName>
        <fullName evidence="8">39S ribosomal protein L36, mitochondrial</fullName>
    </alternativeName>
</protein>
<keyword evidence="3" id="KW-0809">Transit peptide</keyword>
<dbReference type="PANTHER" id="PTHR46909:SF1">
    <property type="entry name" value="LARGE RIBOSOMAL SUBUNIT PROTEIN BL36M"/>
    <property type="match status" value="1"/>
</dbReference>
<evidence type="ECO:0000256" key="7">
    <source>
        <dbReference type="ARBA" id="ARBA00035239"/>
    </source>
</evidence>